<dbReference type="PANTHER" id="PTHR46618:SF1">
    <property type="entry name" value="ARMADILLO REPEAT-CONTAINING PROTEIN 3"/>
    <property type="match status" value="1"/>
</dbReference>
<keyword evidence="3" id="KW-1185">Reference proteome</keyword>
<dbReference type="EMBL" id="KV417485">
    <property type="protein sequence ID" value="KZP32698.1"/>
    <property type="molecule type" value="Genomic_DNA"/>
</dbReference>
<dbReference type="InterPro" id="IPR011989">
    <property type="entry name" value="ARM-like"/>
</dbReference>
<reference evidence="2 3" key="1">
    <citation type="journal article" date="2016" name="Mol. Biol. Evol.">
        <title>Comparative Genomics of Early-Diverging Mushroom-Forming Fungi Provides Insights into the Origins of Lignocellulose Decay Capabilities.</title>
        <authorList>
            <person name="Nagy L.G."/>
            <person name="Riley R."/>
            <person name="Tritt A."/>
            <person name="Adam C."/>
            <person name="Daum C."/>
            <person name="Floudas D."/>
            <person name="Sun H."/>
            <person name="Yadav J.S."/>
            <person name="Pangilinan J."/>
            <person name="Larsson K.H."/>
            <person name="Matsuura K."/>
            <person name="Barry K."/>
            <person name="Labutti K."/>
            <person name="Kuo R."/>
            <person name="Ohm R.A."/>
            <person name="Bhattacharya S.S."/>
            <person name="Shirouzu T."/>
            <person name="Yoshinaga Y."/>
            <person name="Martin F.M."/>
            <person name="Grigoriev I.V."/>
            <person name="Hibbett D.S."/>
        </authorList>
    </citation>
    <scope>NUCLEOTIDE SEQUENCE [LARGE SCALE GENOMIC DNA]</scope>
    <source>
        <strain evidence="2 3">CBS 109695</strain>
    </source>
</reference>
<sequence length="262" mass="27834">MLQESDIQPGPAVMALASLLPYLSADTTHFSKSDIIKRLVQMLQGRDAREAAFVMGHIAKKDELREAILQSEGVISTLRGMLGGAASDAAAYAIGKLSEDDSILKDPRKHDVVTVLIGLLDSEDSALASGEALAKLARNSEVRTRIIEVVPELVKKLRVEQEGIGEARQAALLALTGLAQNDTLRGHMLSHNSVIVQALVEMLDGPHAEDAANALVWLSENEDARKQIVESNAIPAIILMLEGSGGSDAATILTNIGSGAYI</sequence>
<evidence type="ECO:0000313" key="3">
    <source>
        <dbReference type="Proteomes" id="UP000076532"/>
    </source>
</evidence>
<dbReference type="Gene3D" id="1.25.10.10">
    <property type="entry name" value="Leucine-rich Repeat Variant"/>
    <property type="match status" value="2"/>
</dbReference>
<organism evidence="2 3">
    <name type="scientific">Athelia psychrophila</name>
    <dbReference type="NCBI Taxonomy" id="1759441"/>
    <lineage>
        <taxon>Eukaryota</taxon>
        <taxon>Fungi</taxon>
        <taxon>Dikarya</taxon>
        <taxon>Basidiomycota</taxon>
        <taxon>Agaricomycotina</taxon>
        <taxon>Agaricomycetes</taxon>
        <taxon>Agaricomycetidae</taxon>
        <taxon>Atheliales</taxon>
        <taxon>Atheliaceae</taxon>
        <taxon>Athelia</taxon>
    </lineage>
</organism>
<name>A0A166VGC7_9AGAM</name>
<dbReference type="AlphaFoldDB" id="A0A166VGC7"/>
<accession>A0A166VGC7</accession>
<keyword evidence="1" id="KW-0677">Repeat</keyword>
<evidence type="ECO:0000313" key="2">
    <source>
        <dbReference type="EMBL" id="KZP32698.1"/>
    </source>
</evidence>
<evidence type="ECO:0000256" key="1">
    <source>
        <dbReference type="ARBA" id="ARBA00022737"/>
    </source>
</evidence>
<proteinExistence type="predicted"/>
<dbReference type="SUPFAM" id="SSF48371">
    <property type="entry name" value="ARM repeat"/>
    <property type="match status" value="1"/>
</dbReference>
<protein>
    <submittedName>
        <fullName evidence="2">ARM repeat-containing protein</fullName>
    </submittedName>
</protein>
<dbReference type="Proteomes" id="UP000076532">
    <property type="component" value="Unassembled WGS sequence"/>
</dbReference>
<gene>
    <name evidence="2" type="ORF">FIBSPDRAFT_481568</name>
</gene>
<dbReference type="InterPro" id="IPR052441">
    <property type="entry name" value="Armadillo-Ser/Thr_Kinase"/>
</dbReference>
<dbReference type="PANTHER" id="PTHR46618">
    <property type="entry name" value="ARMADILLO REPEAT-CONTAINING PROTEIN 3"/>
    <property type="match status" value="1"/>
</dbReference>
<dbReference type="OrthoDB" id="7537227at2759"/>
<dbReference type="InterPro" id="IPR016024">
    <property type="entry name" value="ARM-type_fold"/>
</dbReference>